<name>A0AAV4WEU6_CAEEX</name>
<keyword evidence="3" id="KW-1185">Reference proteome</keyword>
<sequence>GNAAIGERGGEGGAREFVSKDEKSSSNNSRRDQTRRANYPRGLSEPHEVKAQSLLREAMCERLGWRGGPKEKRARFVLFLMKLQFFDK</sequence>
<accession>A0AAV4WEU6</accession>
<organism evidence="2 3">
    <name type="scientific">Caerostris extrusa</name>
    <name type="common">Bark spider</name>
    <name type="synonym">Caerostris bankana</name>
    <dbReference type="NCBI Taxonomy" id="172846"/>
    <lineage>
        <taxon>Eukaryota</taxon>
        <taxon>Metazoa</taxon>
        <taxon>Ecdysozoa</taxon>
        <taxon>Arthropoda</taxon>
        <taxon>Chelicerata</taxon>
        <taxon>Arachnida</taxon>
        <taxon>Araneae</taxon>
        <taxon>Araneomorphae</taxon>
        <taxon>Entelegynae</taxon>
        <taxon>Araneoidea</taxon>
        <taxon>Araneidae</taxon>
        <taxon>Caerostris</taxon>
    </lineage>
</organism>
<comment type="caution">
    <text evidence="2">The sequence shown here is derived from an EMBL/GenBank/DDBJ whole genome shotgun (WGS) entry which is preliminary data.</text>
</comment>
<evidence type="ECO:0000313" key="2">
    <source>
        <dbReference type="EMBL" id="GIY79830.1"/>
    </source>
</evidence>
<gene>
    <name evidence="2" type="ORF">CEXT_558141</name>
</gene>
<evidence type="ECO:0000313" key="3">
    <source>
        <dbReference type="Proteomes" id="UP001054945"/>
    </source>
</evidence>
<dbReference type="EMBL" id="BPLR01015937">
    <property type="protein sequence ID" value="GIY79830.1"/>
    <property type="molecule type" value="Genomic_DNA"/>
</dbReference>
<feature type="non-terminal residue" evidence="2">
    <location>
        <position position="1"/>
    </location>
</feature>
<evidence type="ECO:0000256" key="1">
    <source>
        <dbReference type="SAM" id="MobiDB-lite"/>
    </source>
</evidence>
<dbReference type="Proteomes" id="UP001054945">
    <property type="component" value="Unassembled WGS sequence"/>
</dbReference>
<dbReference type="AlphaFoldDB" id="A0AAV4WEU6"/>
<reference evidence="2 3" key="1">
    <citation type="submission" date="2021-06" db="EMBL/GenBank/DDBJ databases">
        <title>Caerostris extrusa draft genome.</title>
        <authorList>
            <person name="Kono N."/>
            <person name="Arakawa K."/>
        </authorList>
    </citation>
    <scope>NUCLEOTIDE SEQUENCE [LARGE SCALE GENOMIC DNA]</scope>
</reference>
<proteinExistence type="predicted"/>
<feature type="region of interest" description="Disordered" evidence="1">
    <location>
        <begin position="1"/>
        <end position="51"/>
    </location>
</feature>
<feature type="compositionally biased region" description="Basic and acidic residues" evidence="1">
    <location>
        <begin position="8"/>
        <end position="35"/>
    </location>
</feature>
<protein>
    <submittedName>
        <fullName evidence="2">Uncharacterized protein</fullName>
    </submittedName>
</protein>